<proteinExistence type="predicted"/>
<evidence type="ECO:0000313" key="1">
    <source>
        <dbReference type="EMBL" id="EOR96705.1"/>
    </source>
</evidence>
<evidence type="ECO:0000313" key="2">
    <source>
        <dbReference type="Proteomes" id="UP000014174"/>
    </source>
</evidence>
<keyword evidence="2" id="KW-1185">Reference proteome</keyword>
<reference evidence="1 2" key="1">
    <citation type="journal article" date="2013" name="Genome Announc.">
        <title>Draft Genome Sequence of Arcticibacter svalbardensis Strain MN12-7T, a Member of the Family Sphingobacteriaceae Isolated from an Arctic Soil Sample.</title>
        <authorList>
            <person name="Shivaji S."/>
            <person name="Ara S."/>
            <person name="Prasad S."/>
            <person name="Manasa B.P."/>
            <person name="Begum Z."/>
            <person name="Singh A."/>
            <person name="Kumar Pinnaka A."/>
        </authorList>
    </citation>
    <scope>NUCLEOTIDE SEQUENCE [LARGE SCALE GENOMIC DNA]</scope>
    <source>
        <strain evidence="1 2">MN12-7</strain>
    </source>
</reference>
<protein>
    <submittedName>
        <fullName evidence="1">Uncharacterized protein</fullName>
    </submittedName>
</protein>
<accession>R9GYZ9</accession>
<dbReference type="Proteomes" id="UP000014174">
    <property type="component" value="Unassembled WGS sequence"/>
</dbReference>
<dbReference type="AlphaFoldDB" id="R9GYZ9"/>
<dbReference type="EMBL" id="AQPN01000002">
    <property type="protein sequence ID" value="EOR96705.1"/>
    <property type="molecule type" value="Genomic_DNA"/>
</dbReference>
<organism evidence="1 2">
    <name type="scientific">Arcticibacter svalbardensis MN12-7</name>
    <dbReference type="NCBI Taxonomy" id="1150600"/>
    <lineage>
        <taxon>Bacteria</taxon>
        <taxon>Pseudomonadati</taxon>
        <taxon>Bacteroidota</taxon>
        <taxon>Sphingobacteriia</taxon>
        <taxon>Sphingobacteriales</taxon>
        <taxon>Sphingobacteriaceae</taxon>
        <taxon>Arcticibacter</taxon>
    </lineage>
</organism>
<sequence length="48" mass="5733">MQFLDKKPKELKKRILLKSLLLSCFKQILSWLTELNQTYIDKEAVSSY</sequence>
<name>R9GYZ9_9SPHI</name>
<comment type="caution">
    <text evidence="1">The sequence shown here is derived from an EMBL/GenBank/DDBJ whole genome shotgun (WGS) entry which is preliminary data.</text>
</comment>
<gene>
    <name evidence="1" type="ORF">ADIARSV_0128</name>
</gene>